<organism evidence="1 2">
    <name type="scientific">Caenorhabditis auriculariae</name>
    <dbReference type="NCBI Taxonomy" id="2777116"/>
    <lineage>
        <taxon>Eukaryota</taxon>
        <taxon>Metazoa</taxon>
        <taxon>Ecdysozoa</taxon>
        <taxon>Nematoda</taxon>
        <taxon>Chromadorea</taxon>
        <taxon>Rhabditida</taxon>
        <taxon>Rhabditina</taxon>
        <taxon>Rhabditomorpha</taxon>
        <taxon>Rhabditoidea</taxon>
        <taxon>Rhabditidae</taxon>
        <taxon>Peloderinae</taxon>
        <taxon>Caenorhabditis</taxon>
    </lineage>
</organism>
<dbReference type="EMBL" id="CAJGYM010000057">
    <property type="protein sequence ID" value="CAD6195612.1"/>
    <property type="molecule type" value="Genomic_DNA"/>
</dbReference>
<dbReference type="OrthoDB" id="5845898at2759"/>
<protein>
    <submittedName>
        <fullName evidence="1">Uncharacterized protein</fullName>
    </submittedName>
</protein>
<proteinExistence type="predicted"/>
<gene>
    <name evidence="1" type="ORF">CAUJ_LOCUS11531</name>
</gene>
<reference evidence="1" key="1">
    <citation type="submission" date="2020-10" db="EMBL/GenBank/DDBJ databases">
        <authorList>
            <person name="Kikuchi T."/>
        </authorList>
    </citation>
    <scope>NUCLEOTIDE SEQUENCE</scope>
    <source>
        <strain evidence="1">NKZ352</strain>
    </source>
</reference>
<sequence>MTENLAQHNAVLLKTNNVLENLEFQESLPGEILETGEDVMDKDEQNLGKELPSQVFYADEVANDVSMPSTSDISHHGVTAEQLLEEPNSILITQEDLYEAGFDPENIEHLTDEQLTVLIAIHEQRVAKQLEINNDHGAANGVSAPEIREEAIIHEGFVQQELLPADSSLTIMITGEGGLKLSDTSGQVFYFSPSQLAEMEIDVNNLTDDSIQHVVQMAMPPTTSKTRGEKPNIMEDYQEATSSHPTSSYAVQKGRVMQVGEEVSVRDTRGDVQPAIVRYIRNEGSYKVQLEDGTFQWVNEGQLVSRKRNTDHEDYSQQPKSRVLFTQKRRHPEVDCDESSGAPFLKRYQPNEPNFCCPVCDKKVYQKEPAYIVIRLPACDSCTKEKIIVLDSEYQQQQQSR</sequence>
<keyword evidence="2" id="KW-1185">Reference proteome</keyword>
<comment type="caution">
    <text evidence="1">The sequence shown here is derived from an EMBL/GenBank/DDBJ whole genome shotgun (WGS) entry which is preliminary data.</text>
</comment>
<evidence type="ECO:0000313" key="1">
    <source>
        <dbReference type="EMBL" id="CAD6195612.1"/>
    </source>
</evidence>
<name>A0A8S1HKN4_9PELO</name>
<accession>A0A8S1HKN4</accession>
<dbReference type="AlphaFoldDB" id="A0A8S1HKN4"/>
<dbReference type="Proteomes" id="UP000835052">
    <property type="component" value="Unassembled WGS sequence"/>
</dbReference>
<evidence type="ECO:0000313" key="2">
    <source>
        <dbReference type="Proteomes" id="UP000835052"/>
    </source>
</evidence>